<keyword evidence="5" id="KW-0472">Membrane</keyword>
<dbReference type="AlphaFoldDB" id="A0A850GZ07"/>
<evidence type="ECO:0000256" key="3">
    <source>
        <dbReference type="ARBA" id="ARBA00022801"/>
    </source>
</evidence>
<dbReference type="EMBL" id="JABWGV010000001">
    <property type="protein sequence ID" value="NVD43420.1"/>
    <property type="molecule type" value="Genomic_DNA"/>
</dbReference>
<proteinExistence type="predicted"/>
<name>A0A850GZ07_9SPHN</name>
<dbReference type="Proteomes" id="UP000561438">
    <property type="component" value="Unassembled WGS sequence"/>
</dbReference>
<evidence type="ECO:0000256" key="4">
    <source>
        <dbReference type="ARBA" id="ARBA00023295"/>
    </source>
</evidence>
<dbReference type="InterPro" id="IPR045053">
    <property type="entry name" value="MAN-like"/>
</dbReference>
<dbReference type="InterPro" id="IPR017853">
    <property type="entry name" value="GH"/>
</dbReference>
<feature type="domain" description="Glycoside hydrolase family 5" evidence="6">
    <location>
        <begin position="59"/>
        <end position="466"/>
    </location>
</feature>
<evidence type="ECO:0000256" key="1">
    <source>
        <dbReference type="ARBA" id="ARBA00001678"/>
    </source>
</evidence>
<keyword evidence="8" id="KW-1185">Reference proteome</keyword>
<evidence type="ECO:0000313" key="7">
    <source>
        <dbReference type="EMBL" id="NVD43420.1"/>
    </source>
</evidence>
<evidence type="ECO:0000256" key="5">
    <source>
        <dbReference type="SAM" id="Phobius"/>
    </source>
</evidence>
<dbReference type="InterPro" id="IPR006311">
    <property type="entry name" value="TAT_signal"/>
</dbReference>
<evidence type="ECO:0000259" key="6">
    <source>
        <dbReference type="Pfam" id="PF26410"/>
    </source>
</evidence>
<dbReference type="Pfam" id="PF26410">
    <property type="entry name" value="GH5_mannosidase"/>
    <property type="match status" value="1"/>
</dbReference>
<keyword evidence="5" id="KW-0812">Transmembrane</keyword>
<evidence type="ECO:0000256" key="2">
    <source>
        <dbReference type="ARBA" id="ARBA00012706"/>
    </source>
</evidence>
<organism evidence="7 8">
    <name type="scientific">Qipengyuania atrilutea</name>
    <dbReference type="NCBI Taxonomy" id="2744473"/>
    <lineage>
        <taxon>Bacteria</taxon>
        <taxon>Pseudomonadati</taxon>
        <taxon>Pseudomonadota</taxon>
        <taxon>Alphaproteobacteria</taxon>
        <taxon>Sphingomonadales</taxon>
        <taxon>Erythrobacteraceae</taxon>
        <taxon>Qipengyuania</taxon>
    </lineage>
</organism>
<comment type="caution">
    <text evidence="7">The sequence shown here is derived from an EMBL/GenBank/DDBJ whole genome shotgun (WGS) entry which is preliminary data.</text>
</comment>
<reference evidence="7 8" key="1">
    <citation type="submission" date="2020-06" db="EMBL/GenBank/DDBJ databases">
        <title>Altererythrobacter sp. HHU K3-1.</title>
        <authorList>
            <person name="Zhang D."/>
            <person name="Xue H."/>
        </authorList>
    </citation>
    <scope>NUCLEOTIDE SEQUENCE [LARGE SCALE GENOMIC DNA]</scope>
    <source>
        <strain evidence="7 8">HHU K3-1</strain>
    </source>
</reference>
<dbReference type="PANTHER" id="PTHR31451:SF40">
    <property type="entry name" value="GLYCOSIDE HYDROLASE FAMILY 5 DOMAIN-CONTAINING PROTEIN"/>
    <property type="match status" value="1"/>
</dbReference>
<feature type="transmembrane region" description="Helical" evidence="5">
    <location>
        <begin position="33"/>
        <end position="55"/>
    </location>
</feature>
<dbReference type="SUPFAM" id="SSF51445">
    <property type="entry name" value="(Trans)glycosidases"/>
    <property type="match status" value="1"/>
</dbReference>
<dbReference type="PROSITE" id="PS51318">
    <property type="entry name" value="TAT"/>
    <property type="match status" value="1"/>
</dbReference>
<keyword evidence="5" id="KW-1133">Transmembrane helix</keyword>
<gene>
    <name evidence="7" type="ORF">HUV48_00120</name>
</gene>
<protein>
    <recommendedName>
        <fullName evidence="2">mannan endo-1,4-beta-mannosidase</fullName>
        <ecNumber evidence="2">3.2.1.78</ecNumber>
    </recommendedName>
</protein>
<accession>A0A850GZ07</accession>
<keyword evidence="4" id="KW-0326">Glycosidase</keyword>
<dbReference type="Gene3D" id="3.20.20.80">
    <property type="entry name" value="Glycosidases"/>
    <property type="match status" value="1"/>
</dbReference>
<keyword evidence="3 7" id="KW-0378">Hydrolase</keyword>
<dbReference type="GO" id="GO:0016985">
    <property type="term" value="F:mannan endo-1,4-beta-mannosidase activity"/>
    <property type="evidence" value="ECO:0007669"/>
    <property type="project" value="TreeGrafter"/>
</dbReference>
<evidence type="ECO:0000313" key="8">
    <source>
        <dbReference type="Proteomes" id="UP000561438"/>
    </source>
</evidence>
<comment type="catalytic activity">
    <reaction evidence="1">
        <text>Random hydrolysis of (1-&gt;4)-beta-D-mannosidic linkages in mannans, galactomannans and glucomannans.</text>
        <dbReference type="EC" id="3.2.1.78"/>
    </reaction>
</comment>
<dbReference type="InterPro" id="IPR001547">
    <property type="entry name" value="Glyco_hydro_5"/>
</dbReference>
<dbReference type="EC" id="3.2.1.78" evidence="2"/>
<dbReference type="PANTHER" id="PTHR31451">
    <property type="match status" value="1"/>
</dbReference>
<sequence length="476" mass="52774">MGRCTGRQSLRRRRQADTGLRTRDRAVRIDRRTLLATTGASAALMALGGCVHNFASAASNFVERRGTRLLRADQHYRIVGANLWYAAWLGADAEYGNRARLLRELDRLQAMGVNNLRIMAAAEEGPLKNSIAPGFTHGDGSGNPELFEGLDFAMAEIGKRGMTAVLVLSNFWEWSGGLQTLLYRATGEYMDMGDPAHPWPAFADATAAFYANDAALAAYRAHVAKLVGRTNSLTGQRYSEDPAIMSWQLANEPRPGGSDAAIARHRDAYLSWIASTADLIRSLDRNHLVSLGQEGTMATNGSEELVVAAHEPVDYVTAHIWPLNWGWVEGDDLPGTWPSGKAKVEEYLTVHQRIAEAMDKPLLVEEFGFPRDGEAYDPAASTEFRERYYRTIYDAVEQSWREGGALQGSNFWAWNGEARAAHADFRFRDGDLAYMGDPPHEPQGWYGNFDSDDEMIALVRRHAERMCLGIETLCPA</sequence>